<keyword evidence="3" id="KW-1185">Reference proteome</keyword>
<dbReference type="AlphaFoldDB" id="A0A5Q4VCG6"/>
<reference evidence="2 3" key="1">
    <citation type="submission" date="2019-06" db="EMBL/GenBank/DDBJ databases">
        <title>Desulfobotulus mexicanus sp. nov., a novel sulfate-reducing bacterium isolated from the sediment of an alkaline crater lake in Mexico.</title>
        <authorList>
            <person name="Hirschler-Rea A."/>
        </authorList>
    </citation>
    <scope>NUCLEOTIDE SEQUENCE [LARGE SCALE GENOMIC DNA]</scope>
    <source>
        <strain evidence="2 3">PAR22N</strain>
    </source>
</reference>
<evidence type="ECO:0000256" key="1">
    <source>
        <dbReference type="SAM" id="SignalP"/>
    </source>
</evidence>
<comment type="caution">
    <text evidence="2">The sequence shown here is derived from an EMBL/GenBank/DDBJ whole genome shotgun (WGS) entry which is preliminary data.</text>
</comment>
<evidence type="ECO:0000313" key="3">
    <source>
        <dbReference type="Proteomes" id="UP000321899"/>
    </source>
</evidence>
<sequence length="116" mass="13251">MKKILFFLLIFPFMLAPAQARCIVNQSSARVKVDISFMMIERIQEWVEAGESRCIPYNFFADMRLDAVDTKEYGVAVSGTANYGFTTNKTKITVTDSRRWSSNGVTYLNLAFSREN</sequence>
<protein>
    <submittedName>
        <fullName evidence="2">Uncharacterized protein</fullName>
    </submittedName>
</protein>
<proteinExistence type="predicted"/>
<name>A0A5Q4VCG6_9BACT</name>
<dbReference type="OrthoDB" id="9840312at2"/>
<keyword evidence="1" id="KW-0732">Signal</keyword>
<feature type="chain" id="PRO_5024317780" evidence="1">
    <location>
        <begin position="21"/>
        <end position="116"/>
    </location>
</feature>
<feature type="signal peptide" evidence="1">
    <location>
        <begin position="1"/>
        <end position="20"/>
    </location>
</feature>
<organism evidence="2 3">
    <name type="scientific">Desulfobotulus mexicanus</name>
    <dbReference type="NCBI Taxonomy" id="2586642"/>
    <lineage>
        <taxon>Bacteria</taxon>
        <taxon>Pseudomonadati</taxon>
        <taxon>Thermodesulfobacteriota</taxon>
        <taxon>Desulfobacteria</taxon>
        <taxon>Desulfobacterales</taxon>
        <taxon>Desulfobacteraceae</taxon>
        <taxon>Desulfobotulus</taxon>
    </lineage>
</organism>
<dbReference type="RefSeq" id="WP_139448320.1">
    <property type="nucleotide sequence ID" value="NZ_VDMB01000009.1"/>
</dbReference>
<accession>A0A5Q4VCG6</accession>
<evidence type="ECO:0000313" key="2">
    <source>
        <dbReference type="EMBL" id="TYT74663.1"/>
    </source>
</evidence>
<dbReference type="EMBL" id="VDMB01000009">
    <property type="protein sequence ID" value="TYT74663.1"/>
    <property type="molecule type" value="Genomic_DNA"/>
</dbReference>
<gene>
    <name evidence="2" type="ORF">FIM25_08690</name>
</gene>
<dbReference type="Proteomes" id="UP000321899">
    <property type="component" value="Unassembled WGS sequence"/>
</dbReference>